<comment type="caution">
    <text evidence="1">The sequence shown here is derived from an EMBL/GenBank/DDBJ whole genome shotgun (WGS) entry which is preliminary data.</text>
</comment>
<dbReference type="Proteomes" id="UP000018114">
    <property type="component" value="Unassembled WGS sequence"/>
</dbReference>
<gene>
    <name evidence="1" type="ORF">BN481_00651</name>
</gene>
<sequence length="181" mass="20634">MIIAVFDECSRRVDIDGKLMQWDRGQTLQICGMKIEEKQIQVHFTNRCTENALIVIGTVEDGDIFVKIPNELLRKSGIINAYVYQTMQEEGKTTFEVRLGVKARKKPQDYEAPDDKHALEQVLEQLNKKGDRLYLEENRMQLFSGENLLSEVELPEGGGSETVEIESITNPEIDEIMKGAE</sequence>
<dbReference type="AlphaFoldDB" id="R5TQ65"/>
<accession>R5TQ65</accession>
<protein>
    <submittedName>
        <fullName evidence="1">Uncharacterized protein</fullName>
    </submittedName>
</protein>
<evidence type="ECO:0000313" key="1">
    <source>
        <dbReference type="EMBL" id="CCZ67825.1"/>
    </source>
</evidence>
<dbReference type="EMBL" id="CBAL010000098">
    <property type="protein sequence ID" value="CCZ67825.1"/>
    <property type="molecule type" value="Genomic_DNA"/>
</dbReference>
<proteinExistence type="predicted"/>
<reference evidence="1" key="1">
    <citation type="submission" date="2012-11" db="EMBL/GenBank/DDBJ databases">
        <title>Dependencies among metagenomic species, viruses, plasmids and units of genetic variation.</title>
        <authorList>
            <person name="Nielsen H.B."/>
            <person name="Almeida M."/>
            <person name="Juncker A.S."/>
            <person name="Rasmussen S."/>
            <person name="Li J."/>
            <person name="Sunagawa S."/>
            <person name="Plichta D."/>
            <person name="Gautier L."/>
            <person name="Le Chatelier E."/>
            <person name="Peletier E."/>
            <person name="Bonde I."/>
            <person name="Nielsen T."/>
            <person name="Manichanh C."/>
            <person name="Arumugam M."/>
            <person name="Batto J."/>
            <person name="Santos M.B.Q.D."/>
            <person name="Blom N."/>
            <person name="Borruel N."/>
            <person name="Burgdorf K.S."/>
            <person name="Boumezbeur F."/>
            <person name="Casellas F."/>
            <person name="Dore J."/>
            <person name="Guarner F."/>
            <person name="Hansen T."/>
            <person name="Hildebrand F."/>
            <person name="Kaas R.S."/>
            <person name="Kennedy S."/>
            <person name="Kristiansen K."/>
            <person name="Kultima J.R."/>
            <person name="Leonard P."/>
            <person name="Levenez F."/>
            <person name="Lund O."/>
            <person name="Moumen B."/>
            <person name="Le Paslier D."/>
            <person name="Pons N."/>
            <person name="Pedersen O."/>
            <person name="Prifti E."/>
            <person name="Qin J."/>
            <person name="Raes J."/>
            <person name="Tap J."/>
            <person name="Tims S."/>
            <person name="Ussery D.W."/>
            <person name="Yamada T."/>
            <person name="MetaHit consortium"/>
            <person name="Renault P."/>
            <person name="Sicheritz-Ponten T."/>
            <person name="Bork P."/>
            <person name="Wang J."/>
            <person name="Brunak S."/>
            <person name="Ehrlich S.D."/>
        </authorList>
    </citation>
    <scope>NUCLEOTIDE SEQUENCE [LARGE SCALE GENOMIC DNA]</scope>
</reference>
<name>R5TQ65_MEDGN</name>
<organism evidence="1">
    <name type="scientific">Mediterraneibacter gnavus CAG:126</name>
    <dbReference type="NCBI Taxonomy" id="1263106"/>
    <lineage>
        <taxon>Bacteria</taxon>
        <taxon>Bacillati</taxon>
        <taxon>Bacillota</taxon>
        <taxon>Clostridia</taxon>
        <taxon>Lachnospirales</taxon>
        <taxon>Lachnospiraceae</taxon>
        <taxon>Mediterraneibacter</taxon>
    </lineage>
</organism>